<name>A0A1W2TM88_ROSNE</name>
<feature type="compositionally biased region" description="Basic and acidic residues" evidence="1">
    <location>
        <begin position="415"/>
        <end position="427"/>
    </location>
</feature>
<dbReference type="AlphaFoldDB" id="A0A1W2TM88"/>
<feature type="region of interest" description="Disordered" evidence="1">
    <location>
        <begin position="269"/>
        <end position="288"/>
    </location>
</feature>
<dbReference type="Proteomes" id="UP000054516">
    <property type="component" value="Unassembled WGS sequence"/>
</dbReference>
<evidence type="ECO:0000313" key="2">
    <source>
        <dbReference type="EMBL" id="GAP89441.1"/>
    </source>
</evidence>
<organism evidence="2">
    <name type="scientific">Rosellinia necatrix</name>
    <name type="common">White root-rot fungus</name>
    <dbReference type="NCBI Taxonomy" id="77044"/>
    <lineage>
        <taxon>Eukaryota</taxon>
        <taxon>Fungi</taxon>
        <taxon>Dikarya</taxon>
        <taxon>Ascomycota</taxon>
        <taxon>Pezizomycotina</taxon>
        <taxon>Sordariomycetes</taxon>
        <taxon>Xylariomycetidae</taxon>
        <taxon>Xylariales</taxon>
        <taxon>Xylariaceae</taxon>
        <taxon>Rosellinia</taxon>
    </lineage>
</organism>
<evidence type="ECO:0000256" key="1">
    <source>
        <dbReference type="SAM" id="MobiDB-lite"/>
    </source>
</evidence>
<evidence type="ECO:0000313" key="3">
    <source>
        <dbReference type="Proteomes" id="UP000054516"/>
    </source>
</evidence>
<accession>A0A1W2TM88</accession>
<gene>
    <name evidence="2" type="ORF">SAMD00023353_4000810</name>
</gene>
<proteinExistence type="predicted"/>
<feature type="region of interest" description="Disordered" evidence="1">
    <location>
        <begin position="382"/>
        <end position="427"/>
    </location>
</feature>
<reference evidence="2" key="1">
    <citation type="submission" date="2016-03" db="EMBL/GenBank/DDBJ databases">
        <title>Draft genome sequence of Rosellinia necatrix.</title>
        <authorList>
            <person name="Kanematsu S."/>
        </authorList>
    </citation>
    <scope>NUCLEOTIDE SEQUENCE [LARGE SCALE GENOMIC DNA]</scope>
    <source>
        <strain evidence="2">W97</strain>
    </source>
</reference>
<sequence>MPEAPTTVDVSAALAGWREFAAEGKKRMAQEDELKDICDRLYSWNPLANMRQPVPVRFYGPGPDGRLHARDQPVGTLHFARWRHELAGVEDPDGHQYHHEENAVIINGLRVRPTYTTKRSQPAKEVNYFRWQKVPADWMRNVKTFPGPSATPRVHDEYLLNDGDFNEQVRTKSTVLVSLDNRKDEDPKDIYPLGYKLLKKWSEVHGGSCWQDGDCLGADPHNSHALKRHIGWFPERLRMVKAGLGADPQDAIWNQVFHGNLDVEANKKFSPPKETWSKDPHKVTTLTGSESNRTNLNILSFTALKASLQPPEPETLDVRKAWVDSQATMRPGWHNFTNTTTNALTTNWLSGPFPAEMEAIASIGLRNKLEARKTMDELEIKAMTESKGPIIAEKRDDHGTTSEPGASDIDENDTSLEKEAPIRDDVDEAHEAIKAAVEELYRNPEPGQEGKTPIVIYSAVRSKLLGKPVTQVLGYKS</sequence>
<protein>
    <submittedName>
        <fullName evidence="2">Uncharacterized protein</fullName>
    </submittedName>
</protein>
<keyword evidence="3" id="KW-1185">Reference proteome</keyword>
<dbReference type="OrthoDB" id="4767166at2759"/>
<dbReference type="EMBL" id="DF977485">
    <property type="protein sequence ID" value="GAP89441.1"/>
    <property type="molecule type" value="Genomic_DNA"/>
</dbReference>